<feature type="region of interest" description="Disordered" evidence="1">
    <location>
        <begin position="155"/>
        <end position="175"/>
    </location>
</feature>
<dbReference type="EMBL" id="JARYMX010000006">
    <property type="protein sequence ID" value="KAJ9545400.1"/>
    <property type="molecule type" value="Genomic_DNA"/>
</dbReference>
<accession>A0AA38SMF9</accession>
<reference evidence="2" key="1">
    <citation type="submission" date="2023-03" db="EMBL/GenBank/DDBJ databases">
        <title>Chromosome-scale reference genome and RAD-based genetic map of yellow starthistle (Centaurea solstitialis) reveal putative structural variation and QTLs associated with invader traits.</title>
        <authorList>
            <person name="Reatini B."/>
            <person name="Cang F.A."/>
            <person name="Jiang Q."/>
            <person name="Mckibben M.T.W."/>
            <person name="Barker M.S."/>
            <person name="Rieseberg L.H."/>
            <person name="Dlugosch K.M."/>
        </authorList>
    </citation>
    <scope>NUCLEOTIDE SEQUENCE</scope>
    <source>
        <strain evidence="2">CAN-66</strain>
        <tissue evidence="2">Leaf</tissue>
    </source>
</reference>
<dbReference type="Gene3D" id="3.30.420.10">
    <property type="entry name" value="Ribonuclease H-like superfamily/Ribonuclease H"/>
    <property type="match status" value="1"/>
</dbReference>
<dbReference type="InterPro" id="IPR052160">
    <property type="entry name" value="Gypsy_RT_Integrase-like"/>
</dbReference>
<keyword evidence="3" id="KW-1185">Reference proteome</keyword>
<evidence type="ECO:0000313" key="2">
    <source>
        <dbReference type="EMBL" id="KAJ9545400.1"/>
    </source>
</evidence>
<comment type="caution">
    <text evidence="2">The sequence shown here is derived from an EMBL/GenBank/DDBJ whole genome shotgun (WGS) entry which is preliminary data.</text>
</comment>
<evidence type="ECO:0000313" key="3">
    <source>
        <dbReference type="Proteomes" id="UP001172457"/>
    </source>
</evidence>
<name>A0AA38SMF9_9ASTR</name>
<dbReference type="InterPro" id="IPR036397">
    <property type="entry name" value="RNaseH_sf"/>
</dbReference>
<evidence type="ECO:0008006" key="4">
    <source>
        <dbReference type="Google" id="ProtNLM"/>
    </source>
</evidence>
<dbReference type="GO" id="GO:0003676">
    <property type="term" value="F:nucleic acid binding"/>
    <property type="evidence" value="ECO:0007669"/>
    <property type="project" value="InterPro"/>
</dbReference>
<dbReference type="AlphaFoldDB" id="A0AA38SMF9"/>
<proteinExistence type="predicted"/>
<organism evidence="2 3">
    <name type="scientific">Centaurea solstitialis</name>
    <name type="common">yellow star-thistle</name>
    <dbReference type="NCBI Taxonomy" id="347529"/>
    <lineage>
        <taxon>Eukaryota</taxon>
        <taxon>Viridiplantae</taxon>
        <taxon>Streptophyta</taxon>
        <taxon>Embryophyta</taxon>
        <taxon>Tracheophyta</taxon>
        <taxon>Spermatophyta</taxon>
        <taxon>Magnoliopsida</taxon>
        <taxon>eudicotyledons</taxon>
        <taxon>Gunneridae</taxon>
        <taxon>Pentapetalae</taxon>
        <taxon>asterids</taxon>
        <taxon>campanulids</taxon>
        <taxon>Asterales</taxon>
        <taxon>Asteraceae</taxon>
        <taxon>Carduoideae</taxon>
        <taxon>Cardueae</taxon>
        <taxon>Centaureinae</taxon>
        <taxon>Centaurea</taxon>
    </lineage>
</organism>
<dbReference type="Proteomes" id="UP001172457">
    <property type="component" value="Chromosome 6"/>
</dbReference>
<protein>
    <recommendedName>
        <fullName evidence="4">Reverse transcriptase domain-containing protein</fullName>
    </recommendedName>
</protein>
<evidence type="ECO:0000256" key="1">
    <source>
        <dbReference type="SAM" id="MobiDB-lite"/>
    </source>
</evidence>
<gene>
    <name evidence="2" type="ORF">OSB04_025107</name>
</gene>
<dbReference type="PANTHER" id="PTHR47266">
    <property type="entry name" value="ENDONUCLEASE-RELATED"/>
    <property type="match status" value="1"/>
</dbReference>
<sequence>MGADRNRNDTDKTIQSWGGHDNYSNVDLFFGVKDIWNFISDDTFLVKDSKGDSYSIYFDIENHIFEIDNDHPFCSELESSFDRDSSYLNNGSKSKNPHHDRDMDDTQYTWNNHINSCIDSYLQYQIRIDSYIVSGSDNYSNNYVYGSIWGESGNSSKSENAGIRTRTSGKTIPESSTDLDVTQKYSSILGKNGVLVKPHRKDWASKLDDALWAYRNALKTPIGMSPYKLVFGKACHLPVELEHKAYWAIKELNMSLDEAGKKRILQLCEMEEQRYFSYENAKLYKENTKKWHDKKILLKDLYEGQKVLLFNSREKLFPGKLKSRWTGPFEIAKVYPYGVVDLVDPDRGTTFKVNGQRVKPFLEPVPNPHQPDMADYSDF</sequence>